<feature type="domain" description="KIB1-4 beta-propeller" evidence="1">
    <location>
        <begin position="72"/>
        <end position="352"/>
    </location>
</feature>
<protein>
    <recommendedName>
        <fullName evidence="1">KIB1-4 beta-propeller domain-containing protein</fullName>
    </recommendedName>
</protein>
<accession>A0ABQ4ZMN5</accession>
<keyword evidence="3" id="KW-1185">Reference proteome</keyword>
<evidence type="ECO:0000313" key="3">
    <source>
        <dbReference type="Proteomes" id="UP001151760"/>
    </source>
</evidence>
<reference evidence="2" key="1">
    <citation type="journal article" date="2022" name="Int. J. Mol. Sci.">
        <title>Draft Genome of Tanacetum Coccineum: Genomic Comparison of Closely Related Tanacetum-Family Plants.</title>
        <authorList>
            <person name="Yamashiro T."/>
            <person name="Shiraishi A."/>
            <person name="Nakayama K."/>
            <person name="Satake H."/>
        </authorList>
    </citation>
    <scope>NUCLEOTIDE SEQUENCE</scope>
</reference>
<organism evidence="2 3">
    <name type="scientific">Tanacetum coccineum</name>
    <dbReference type="NCBI Taxonomy" id="301880"/>
    <lineage>
        <taxon>Eukaryota</taxon>
        <taxon>Viridiplantae</taxon>
        <taxon>Streptophyta</taxon>
        <taxon>Embryophyta</taxon>
        <taxon>Tracheophyta</taxon>
        <taxon>Spermatophyta</taxon>
        <taxon>Magnoliopsida</taxon>
        <taxon>eudicotyledons</taxon>
        <taxon>Gunneridae</taxon>
        <taxon>Pentapetalae</taxon>
        <taxon>asterids</taxon>
        <taxon>campanulids</taxon>
        <taxon>Asterales</taxon>
        <taxon>Asteraceae</taxon>
        <taxon>Asteroideae</taxon>
        <taxon>Anthemideae</taxon>
        <taxon>Anthemidinae</taxon>
        <taxon>Tanacetum</taxon>
    </lineage>
</organism>
<dbReference type="Proteomes" id="UP001151760">
    <property type="component" value="Unassembled WGS sequence"/>
</dbReference>
<reference evidence="2" key="2">
    <citation type="submission" date="2022-01" db="EMBL/GenBank/DDBJ databases">
        <authorList>
            <person name="Yamashiro T."/>
            <person name="Shiraishi A."/>
            <person name="Satake H."/>
            <person name="Nakayama K."/>
        </authorList>
    </citation>
    <scope>NUCLEOTIDE SEQUENCE</scope>
</reference>
<name>A0ABQ4ZMN5_9ASTR</name>
<evidence type="ECO:0000259" key="1">
    <source>
        <dbReference type="Pfam" id="PF03478"/>
    </source>
</evidence>
<dbReference type="Pfam" id="PF03478">
    <property type="entry name" value="Beta-prop_KIB1-4"/>
    <property type="match status" value="1"/>
</dbReference>
<evidence type="ECO:0000313" key="2">
    <source>
        <dbReference type="EMBL" id="GJS91504.1"/>
    </source>
</evidence>
<dbReference type="PANTHER" id="PTHR44259:SF114">
    <property type="entry name" value="OS06G0707300 PROTEIN"/>
    <property type="match status" value="1"/>
</dbReference>
<dbReference type="InterPro" id="IPR050942">
    <property type="entry name" value="F-box_BR-signaling"/>
</dbReference>
<sequence length="379" mass="42959">MMEWSDMLPEILDIIAHKHITFYEDYPCFAGVCKSWRLAAARTYHNSNGPPSRLPSLMLAEKSDDHESRELFLLSNKSIRKIRLPEAYGKVYMSSCGWLLTVGKDFATQLINPLSHEIINLPKADTFPEAIHPLQPLQWDFAIVKVVLLMESKLVLVICGCTGQLGFCHIGDKKWTSVEQPYDNPIYDITFYNGKVYTFNDDKIQACNVNGKDPTVLADVTTLPENVYSFDCYDDTNGEDPALVDVATIPEDIYGQNVFSAYIVGRDDGERKQLVVITRHEMFNVDRYNTKSFQVLAYDLESGNWSKVRDFGTKTLFVGYNSSFWVEDTTGVIKSNCIYYTKNDTGGDFGIYHMSDGTIEPLYFAGESCISAPEWLQSM</sequence>
<dbReference type="SUPFAM" id="SSF50952">
    <property type="entry name" value="Soluble quinoprotein glucose dehydrogenase"/>
    <property type="match status" value="1"/>
</dbReference>
<dbReference type="PANTHER" id="PTHR44259">
    <property type="entry name" value="OS07G0183000 PROTEIN-RELATED"/>
    <property type="match status" value="1"/>
</dbReference>
<dbReference type="EMBL" id="BQNB010011511">
    <property type="protein sequence ID" value="GJS91504.1"/>
    <property type="molecule type" value="Genomic_DNA"/>
</dbReference>
<dbReference type="InterPro" id="IPR011041">
    <property type="entry name" value="Quinoprot_gluc/sorb_DH_b-prop"/>
</dbReference>
<comment type="caution">
    <text evidence="2">The sequence shown here is derived from an EMBL/GenBank/DDBJ whole genome shotgun (WGS) entry which is preliminary data.</text>
</comment>
<dbReference type="InterPro" id="IPR005174">
    <property type="entry name" value="KIB1-4_b-propeller"/>
</dbReference>
<gene>
    <name evidence="2" type="ORF">Tco_0774140</name>
</gene>
<proteinExistence type="predicted"/>